<dbReference type="AlphaFoldDB" id="A0A1B8SWB0"/>
<evidence type="ECO:0000313" key="11">
    <source>
        <dbReference type="Proteomes" id="UP000216001"/>
    </source>
</evidence>
<dbReference type="PROSITE" id="PS50206">
    <property type="entry name" value="RHODANESE_3"/>
    <property type="match status" value="1"/>
</dbReference>
<dbReference type="CDD" id="cd00158">
    <property type="entry name" value="RHOD"/>
    <property type="match status" value="1"/>
</dbReference>
<dbReference type="STRING" id="587.RB151_044170"/>
<organism evidence="8 11">
    <name type="scientific">Providencia rettgeri</name>
    <dbReference type="NCBI Taxonomy" id="587"/>
    <lineage>
        <taxon>Bacteria</taxon>
        <taxon>Pseudomonadati</taxon>
        <taxon>Pseudomonadota</taxon>
        <taxon>Gammaproteobacteria</taxon>
        <taxon>Enterobacterales</taxon>
        <taxon>Morganellaceae</taxon>
        <taxon>Providencia</taxon>
    </lineage>
</organism>
<name>A0A1B8SWB0_PRORE</name>
<dbReference type="EMBL" id="JAOWIN010000010">
    <property type="protein sequence ID" value="MDI9093685.1"/>
    <property type="molecule type" value="Genomic_DNA"/>
</dbReference>
<dbReference type="RefSeq" id="WP_004265159.1">
    <property type="nucleotide sequence ID" value="NZ_ABDWLN020000039.1"/>
</dbReference>
<dbReference type="GO" id="GO:0016740">
    <property type="term" value="F:transferase activity"/>
    <property type="evidence" value="ECO:0007669"/>
    <property type="project" value="UniProtKB-KW"/>
</dbReference>
<accession>A0A1B8SWB0</accession>
<evidence type="ECO:0000313" key="2">
    <source>
        <dbReference type="EMBL" id="CAB5707634.1"/>
    </source>
</evidence>
<evidence type="ECO:0000313" key="12">
    <source>
        <dbReference type="Proteomes" id="UP000254208"/>
    </source>
</evidence>
<reference evidence="9" key="4">
    <citation type="submission" date="2021-06" db="EMBL/GenBank/DDBJ databases">
        <title>Emergence of genetically related NDM-1-producing Providencia rettgeri strains in Argentina.</title>
        <authorList>
            <person name="Pasteran F."/>
            <person name="Meo A."/>
            <person name="Gomez S."/>
            <person name="Derdoy L."/>
            <person name="Albronoz E."/>
            <person name="Faccone D."/>
            <person name="Guerriero L."/>
            <person name="Archuby D."/>
            <person name="Tarzia A."/>
            <person name="Lopez M."/>
            <person name="Corso A."/>
        </authorList>
    </citation>
    <scope>NUCLEOTIDE SEQUENCE</scope>
    <source>
        <strain evidence="9">PreM15628</strain>
    </source>
</reference>
<evidence type="ECO:0000259" key="1">
    <source>
        <dbReference type="PROSITE" id="PS50206"/>
    </source>
</evidence>
<reference evidence="4" key="9">
    <citation type="submission" date="2024-02" db="EMBL/GenBank/DDBJ databases">
        <authorList>
            <consortium name="Clinical and Environmental Microbiology Branch: Whole genome sequencing antimicrobial resistance pathogens in the healthcare setting"/>
        </authorList>
    </citation>
    <scope>NUCLEOTIDE SEQUENCE</scope>
    <source>
        <strain evidence="3">2020QW-00022</strain>
    </source>
</reference>
<dbReference type="InterPro" id="IPR001763">
    <property type="entry name" value="Rhodanese-like_dom"/>
</dbReference>
<dbReference type="Proteomes" id="UP001159001">
    <property type="component" value="Unassembled WGS sequence"/>
</dbReference>
<gene>
    <name evidence="2" type="primary">yibN</name>
    <name evidence="8" type="ORF">CHI95_21725</name>
    <name evidence="2" type="ORF">GHA_03249</name>
    <name evidence="9" type="ORF">KOF27_19675</name>
    <name evidence="5" type="ORF">KYI77_19490</name>
    <name evidence="4" type="ORF">M0K77_002889</name>
    <name evidence="3" type="ORF">M0K77_RS14445</name>
    <name evidence="10" type="ORF">NCTC11801_04656</name>
    <name evidence="7" type="ORF">OGX73_13750</name>
    <name evidence="6" type="ORF">QDQ51_15675</name>
</gene>
<dbReference type="Proteomes" id="UP000216001">
    <property type="component" value="Unassembled WGS sequence"/>
</dbReference>
<evidence type="ECO:0000313" key="3">
    <source>
        <dbReference type="EMBL" id="ELR5218364.1"/>
    </source>
</evidence>
<dbReference type="Proteomes" id="UP000834611">
    <property type="component" value="Unassembled WGS sequence"/>
</dbReference>
<dbReference type="PANTHER" id="PTHR43031">
    <property type="entry name" value="FAD-DEPENDENT OXIDOREDUCTASE"/>
    <property type="match status" value="1"/>
</dbReference>
<dbReference type="Gene3D" id="3.40.250.10">
    <property type="entry name" value="Rhodanese-like domain"/>
    <property type="match status" value="1"/>
</dbReference>
<dbReference type="PANTHER" id="PTHR43031:SF18">
    <property type="entry name" value="RHODANESE-RELATED SULFURTRANSFERASES"/>
    <property type="match status" value="1"/>
</dbReference>
<reference evidence="5" key="5">
    <citation type="submission" date="2021-07" db="EMBL/GenBank/DDBJ databases">
        <authorList>
            <person name="Stanton E."/>
        </authorList>
    </citation>
    <scope>NUCLEOTIDE SEQUENCE</scope>
    <source>
        <strain evidence="5">2021EL-01139</strain>
    </source>
</reference>
<dbReference type="EMBL" id="UGTZ01000001">
    <property type="protein sequence ID" value="SUC33614.1"/>
    <property type="molecule type" value="Genomic_DNA"/>
</dbReference>
<dbReference type="EMBL" id="JARVQW010000008">
    <property type="protein sequence ID" value="MDH2306849.1"/>
    <property type="molecule type" value="Genomic_DNA"/>
</dbReference>
<protein>
    <submittedName>
        <fullName evidence="8">Rhodanese-like domain-containing protein</fullName>
    </submittedName>
    <submittedName>
        <fullName evidence="2">Thiosulfate sulfurtransferase</fullName>
    </submittedName>
</protein>
<evidence type="ECO:0000313" key="5">
    <source>
        <dbReference type="EMBL" id="MBW3118629.1"/>
    </source>
</evidence>
<dbReference type="SMART" id="SM00450">
    <property type="entry name" value="RHOD"/>
    <property type="match status" value="1"/>
</dbReference>
<dbReference type="SUPFAM" id="SSF52821">
    <property type="entry name" value="Rhodanese/Cell cycle control phosphatase"/>
    <property type="match status" value="1"/>
</dbReference>
<dbReference type="EMBL" id="JAHWLI010000091">
    <property type="protein sequence ID" value="MBW3118629.1"/>
    <property type="molecule type" value="Genomic_DNA"/>
</dbReference>
<dbReference type="Proteomes" id="UP001162044">
    <property type="component" value="Unassembled WGS sequence"/>
</dbReference>
<dbReference type="EMBL" id="ABEXCJ040000005">
    <property type="protein sequence ID" value="ELR5218364.1"/>
    <property type="molecule type" value="Genomic_DNA"/>
</dbReference>
<dbReference type="InterPro" id="IPR036873">
    <property type="entry name" value="Rhodanese-like_dom_sf"/>
</dbReference>
<evidence type="ECO:0000313" key="7">
    <source>
        <dbReference type="EMBL" id="MDI9093685.1"/>
    </source>
</evidence>
<evidence type="ECO:0000313" key="10">
    <source>
        <dbReference type="EMBL" id="SUC33614.1"/>
    </source>
</evidence>
<keyword evidence="10" id="KW-0808">Transferase</keyword>
<reference evidence="7" key="6">
    <citation type="submission" date="2022-10" db="EMBL/GenBank/DDBJ databases">
        <title>Bacterial isolates recovered from the One Health project in Brazil.</title>
        <authorList>
            <person name="Valiatti T.B."/>
            <person name="Santos F."/>
            <person name="Cayo R."/>
            <person name="Gales A.C."/>
        </authorList>
    </citation>
    <scope>NUCLEOTIDE SEQUENCE</scope>
    <source>
        <strain evidence="7">PVR188</strain>
    </source>
</reference>
<reference evidence="6" key="8">
    <citation type="submission" date="2023-10" db="EMBL/GenBank/DDBJ databases">
        <title>Analysis of Resistance Genes of Carbapenem-resistant Providencia rettgeri.</title>
        <authorList>
            <person name="Liu M."/>
        </authorList>
    </citation>
    <scope>NUCLEOTIDE SEQUENCE</scope>
    <source>
        <strain evidence="6">QITACRE101</strain>
    </source>
</reference>
<dbReference type="OMA" id="VIDVCEP"/>
<dbReference type="Proteomes" id="UP000254208">
    <property type="component" value="Unassembled WGS sequence"/>
</dbReference>
<dbReference type="EMBL" id="CAHPSF010000010">
    <property type="protein sequence ID" value="CAB5707634.1"/>
    <property type="molecule type" value="Genomic_DNA"/>
</dbReference>
<dbReference type="EMBL" id="NOWC01000036">
    <property type="protein sequence ID" value="OZS72498.1"/>
    <property type="molecule type" value="Genomic_DNA"/>
</dbReference>
<reference evidence="8 11" key="1">
    <citation type="submission" date="2017-07" db="EMBL/GenBank/DDBJ databases">
        <title>blaIMP-27 on transferable plasmids in Proteus mirabilis and Providencia rettgeri.</title>
        <authorList>
            <person name="Potter R."/>
        </authorList>
    </citation>
    <scope>NUCLEOTIDE SEQUENCE [LARGE SCALE GENOMIC DNA]</scope>
    <source>
        <strain evidence="8 11">PR1</strain>
    </source>
</reference>
<dbReference type="EMBL" id="CP076405">
    <property type="protein sequence ID" value="QWQ20747.1"/>
    <property type="molecule type" value="Genomic_DNA"/>
</dbReference>
<feature type="domain" description="Rhodanese" evidence="1">
    <location>
        <begin position="51"/>
        <end position="142"/>
    </location>
</feature>
<proteinExistence type="predicted"/>
<evidence type="ECO:0000313" key="8">
    <source>
        <dbReference type="EMBL" id="OZS72498.1"/>
    </source>
</evidence>
<dbReference type="EMBL" id="ABEXCJ050000005">
    <property type="protein sequence ID" value="EMR4590551.1"/>
    <property type="molecule type" value="Genomic_DNA"/>
</dbReference>
<sequence length="145" mass="16124">MIQEIMQFVSRNMLLSLVWIALLVAVVVMTFKGLFSKTKVIARSQAITLINKEEAVVVDLRSRDDFRKGHIIDSINLTPSEIKENNLGELEKHKQKPVIIVSASGMESGKPAEQLAQHGFEKVFVLKEGISGWAGENLPLARGKK</sequence>
<dbReference type="GeneID" id="92276875"/>
<reference evidence="10 12" key="2">
    <citation type="submission" date="2018-06" db="EMBL/GenBank/DDBJ databases">
        <authorList>
            <consortium name="Pathogen Informatics"/>
            <person name="Doyle S."/>
        </authorList>
    </citation>
    <scope>NUCLEOTIDE SEQUENCE [LARGE SCALE GENOMIC DNA]</scope>
    <source>
        <strain evidence="10 12">NCTC11801</strain>
    </source>
</reference>
<dbReference type="InterPro" id="IPR050229">
    <property type="entry name" value="GlpE_sulfurtransferase"/>
</dbReference>
<evidence type="ECO:0000313" key="4">
    <source>
        <dbReference type="EMBL" id="EMR4590551.1"/>
    </source>
</evidence>
<reference evidence="2" key="3">
    <citation type="submission" date="2020-05" db="EMBL/GenBank/DDBJ databases">
        <authorList>
            <person name="Delgado-Blas J."/>
        </authorList>
    </citation>
    <scope>NUCLEOTIDE SEQUENCE</scope>
    <source>
        <strain evidence="2">BB1453</strain>
    </source>
</reference>
<reference evidence="6" key="7">
    <citation type="submission" date="2023-04" db="EMBL/GenBank/DDBJ databases">
        <authorList>
            <person name="Li W."/>
        </authorList>
    </citation>
    <scope>NUCLEOTIDE SEQUENCE</scope>
    <source>
        <strain evidence="6">QITACRE101</strain>
    </source>
</reference>
<evidence type="ECO:0000313" key="9">
    <source>
        <dbReference type="EMBL" id="QWQ20747.1"/>
    </source>
</evidence>
<dbReference type="Proteomes" id="UP001155882">
    <property type="component" value="Unassembled WGS sequence"/>
</dbReference>
<dbReference type="OrthoDB" id="9808735at2"/>
<dbReference type="Pfam" id="PF00581">
    <property type="entry name" value="Rhodanese"/>
    <property type="match status" value="1"/>
</dbReference>
<evidence type="ECO:0000313" key="6">
    <source>
        <dbReference type="EMBL" id="MDH2306849.1"/>
    </source>
</evidence>
<dbReference type="Proteomes" id="UP000682358">
    <property type="component" value="Chromosome"/>
</dbReference>